<reference evidence="2" key="1">
    <citation type="journal article" date="2015" name="Proc. Natl. Acad. Sci. U.S.A.">
        <title>Networks of energetic and metabolic interactions define dynamics in microbial communities.</title>
        <authorList>
            <person name="Embree M."/>
            <person name="Liu J.K."/>
            <person name="Al-Bassam M.M."/>
            <person name="Zengler K."/>
        </authorList>
    </citation>
    <scope>NUCLEOTIDE SEQUENCE</scope>
</reference>
<protein>
    <submittedName>
        <fullName evidence="2">Uncharacterized protein</fullName>
    </submittedName>
</protein>
<organism evidence="2">
    <name type="scientific">hydrocarbon metagenome</name>
    <dbReference type="NCBI Taxonomy" id="938273"/>
    <lineage>
        <taxon>unclassified sequences</taxon>
        <taxon>metagenomes</taxon>
        <taxon>ecological metagenomes</taxon>
    </lineage>
</organism>
<proteinExistence type="predicted"/>
<feature type="region of interest" description="Disordered" evidence="1">
    <location>
        <begin position="185"/>
        <end position="211"/>
    </location>
</feature>
<dbReference type="AlphaFoldDB" id="A0A0W8E6H4"/>
<feature type="compositionally biased region" description="Polar residues" evidence="1">
    <location>
        <begin position="196"/>
        <end position="208"/>
    </location>
</feature>
<dbReference type="EMBL" id="LNQE01001861">
    <property type="protein sequence ID" value="KUG04017.1"/>
    <property type="molecule type" value="Genomic_DNA"/>
</dbReference>
<evidence type="ECO:0000313" key="2">
    <source>
        <dbReference type="EMBL" id="KUG04017.1"/>
    </source>
</evidence>
<name>A0A0W8E6H4_9ZZZZ</name>
<accession>A0A0W8E6H4</accession>
<comment type="caution">
    <text evidence="2">The sequence shown here is derived from an EMBL/GenBank/DDBJ whole genome shotgun (WGS) entry which is preliminary data.</text>
</comment>
<sequence length="264" mass="29449">MNLQGKLRQQSKALEAKPNEPVKLCPLEEHPTDIVPCFAISVAEAKQRVQMLQDFVKEMMIPGQDYGIVPGISKPTLFKPGAEKLTDIFGFSKQVQIINRIEDWDNGLFGYEVKVSLINKRNQLTEAEGIGSCNTREKKYRNQDPYNVVNTVLKMAKKRALIDAVLSATRSSGLFTQDVEDLEIHHNSNPAPPVSTIPSASSNPSKPSMITPPQLKKIQILAETIGMTPQELQSLIHEMFRVNHSNKLTKNQASAIIQHLLSLQ</sequence>
<evidence type="ECO:0000256" key="1">
    <source>
        <dbReference type="SAM" id="MobiDB-lite"/>
    </source>
</evidence>
<gene>
    <name evidence="2" type="ORF">ASZ90_018543</name>
</gene>